<dbReference type="AlphaFoldDB" id="A0A9D4PJK3"/>
<feature type="region of interest" description="Disordered" evidence="2">
    <location>
        <begin position="188"/>
        <end position="207"/>
    </location>
</feature>
<evidence type="ECO:0000256" key="1">
    <source>
        <dbReference type="ARBA" id="ARBA00004123"/>
    </source>
</evidence>
<dbReference type="InterPro" id="IPR009057">
    <property type="entry name" value="Homeodomain-like_sf"/>
</dbReference>
<reference evidence="4" key="1">
    <citation type="journal article" date="2020" name="Cell">
        <title>Large-Scale Comparative Analyses of Tick Genomes Elucidate Their Genetic Diversity and Vector Capacities.</title>
        <authorList>
            <consortium name="Tick Genome and Microbiome Consortium (TIGMIC)"/>
            <person name="Jia N."/>
            <person name="Wang J."/>
            <person name="Shi W."/>
            <person name="Du L."/>
            <person name="Sun Y."/>
            <person name="Zhan W."/>
            <person name="Jiang J.F."/>
            <person name="Wang Q."/>
            <person name="Zhang B."/>
            <person name="Ji P."/>
            <person name="Bell-Sakyi L."/>
            <person name="Cui X.M."/>
            <person name="Yuan T.T."/>
            <person name="Jiang B.G."/>
            <person name="Yang W.F."/>
            <person name="Lam T.T."/>
            <person name="Chang Q.C."/>
            <person name="Ding S.J."/>
            <person name="Wang X.J."/>
            <person name="Zhu J.G."/>
            <person name="Ruan X.D."/>
            <person name="Zhao L."/>
            <person name="Wei J.T."/>
            <person name="Ye R.Z."/>
            <person name="Que T.C."/>
            <person name="Du C.H."/>
            <person name="Zhou Y.H."/>
            <person name="Cheng J.X."/>
            <person name="Dai P.F."/>
            <person name="Guo W.B."/>
            <person name="Han X.H."/>
            <person name="Huang E.J."/>
            <person name="Li L.F."/>
            <person name="Wei W."/>
            <person name="Gao Y.C."/>
            <person name="Liu J.Z."/>
            <person name="Shao H.Z."/>
            <person name="Wang X."/>
            <person name="Wang C.C."/>
            <person name="Yang T.C."/>
            <person name="Huo Q.B."/>
            <person name="Li W."/>
            <person name="Chen H.Y."/>
            <person name="Chen S.E."/>
            <person name="Zhou L.G."/>
            <person name="Ni X.B."/>
            <person name="Tian J.H."/>
            <person name="Sheng Y."/>
            <person name="Liu T."/>
            <person name="Pan Y.S."/>
            <person name="Xia L.Y."/>
            <person name="Li J."/>
            <person name="Zhao F."/>
            <person name="Cao W.C."/>
        </authorList>
    </citation>
    <scope>NUCLEOTIDE SEQUENCE</scope>
    <source>
        <strain evidence="4">Rsan-2018</strain>
    </source>
</reference>
<dbReference type="PANTHER" id="PTHR19303">
    <property type="entry name" value="TRANSPOSON"/>
    <property type="match status" value="1"/>
</dbReference>
<dbReference type="Gene3D" id="1.10.10.60">
    <property type="entry name" value="Homeodomain-like"/>
    <property type="match status" value="1"/>
</dbReference>
<protein>
    <recommendedName>
        <fullName evidence="3">HTH psq-type domain-containing protein</fullName>
    </recommendedName>
</protein>
<dbReference type="SUPFAM" id="SSF46689">
    <property type="entry name" value="Homeodomain-like"/>
    <property type="match status" value="1"/>
</dbReference>
<evidence type="ECO:0000313" key="5">
    <source>
        <dbReference type="Proteomes" id="UP000821837"/>
    </source>
</evidence>
<evidence type="ECO:0000259" key="3">
    <source>
        <dbReference type="Pfam" id="PF04218"/>
    </source>
</evidence>
<reference evidence="4" key="2">
    <citation type="submission" date="2021-09" db="EMBL/GenBank/DDBJ databases">
        <authorList>
            <person name="Jia N."/>
            <person name="Wang J."/>
            <person name="Shi W."/>
            <person name="Du L."/>
            <person name="Sun Y."/>
            <person name="Zhan W."/>
            <person name="Jiang J."/>
            <person name="Wang Q."/>
            <person name="Zhang B."/>
            <person name="Ji P."/>
            <person name="Sakyi L.B."/>
            <person name="Cui X."/>
            <person name="Yuan T."/>
            <person name="Jiang B."/>
            <person name="Yang W."/>
            <person name="Lam T.T.-Y."/>
            <person name="Chang Q."/>
            <person name="Ding S."/>
            <person name="Wang X."/>
            <person name="Zhu J."/>
            <person name="Ruan X."/>
            <person name="Zhao L."/>
            <person name="Wei J."/>
            <person name="Que T."/>
            <person name="Du C."/>
            <person name="Cheng J."/>
            <person name="Dai P."/>
            <person name="Han X."/>
            <person name="Huang E."/>
            <person name="Gao Y."/>
            <person name="Liu J."/>
            <person name="Shao H."/>
            <person name="Ye R."/>
            <person name="Li L."/>
            <person name="Wei W."/>
            <person name="Wang X."/>
            <person name="Wang C."/>
            <person name="Huo Q."/>
            <person name="Li W."/>
            <person name="Guo W."/>
            <person name="Chen H."/>
            <person name="Chen S."/>
            <person name="Zhou L."/>
            <person name="Zhou L."/>
            <person name="Ni X."/>
            <person name="Tian J."/>
            <person name="Zhou Y."/>
            <person name="Sheng Y."/>
            <person name="Liu T."/>
            <person name="Pan Y."/>
            <person name="Xia L."/>
            <person name="Li J."/>
            <person name="Zhao F."/>
            <person name="Cao W."/>
        </authorList>
    </citation>
    <scope>NUCLEOTIDE SEQUENCE</scope>
    <source>
        <strain evidence="4">Rsan-2018</strain>
        <tissue evidence="4">Larvae</tissue>
    </source>
</reference>
<accession>A0A9D4PJK3</accession>
<sequence length="259" mass="29141">MPPGPSNPRKRQALSLETKQSIVKDVASGMKKVSVAQKYGIADTVVSAIWKNREKVQQQLQGDAGSHARKRIRVSKYEDVDAALYKWFCEVRAQNVPAWLNVNMETMLSKYAERDIYNADEAGVFYNLVPNRTLALPHERCSGRKASKENNIVGQDDTFEGFVNDDCDDIVCEQADTDEAIVAAVQDRGDEVSDDDTDEEDRTPELSSRDALDYVSKLKLFCAQNLSEKALQHIIAVEDEMVHNAVKARRQTKITAFFH</sequence>
<dbReference type="Proteomes" id="UP000821837">
    <property type="component" value="Unassembled WGS sequence"/>
</dbReference>
<dbReference type="InterPro" id="IPR050863">
    <property type="entry name" value="CenT-Element_Derived"/>
</dbReference>
<dbReference type="EMBL" id="JABSTV010001253">
    <property type="protein sequence ID" value="KAH7944024.1"/>
    <property type="molecule type" value="Genomic_DNA"/>
</dbReference>
<dbReference type="InterPro" id="IPR007889">
    <property type="entry name" value="HTH_Psq"/>
</dbReference>
<evidence type="ECO:0000313" key="4">
    <source>
        <dbReference type="EMBL" id="KAH7944024.1"/>
    </source>
</evidence>
<dbReference type="PANTHER" id="PTHR19303:SF73">
    <property type="entry name" value="PROTEIN PDC2"/>
    <property type="match status" value="1"/>
</dbReference>
<evidence type="ECO:0000256" key="2">
    <source>
        <dbReference type="SAM" id="MobiDB-lite"/>
    </source>
</evidence>
<keyword evidence="5" id="KW-1185">Reference proteome</keyword>
<feature type="domain" description="HTH psq-type" evidence="3">
    <location>
        <begin position="9"/>
        <end position="59"/>
    </location>
</feature>
<dbReference type="Pfam" id="PF04218">
    <property type="entry name" value="CENP-B_N"/>
    <property type="match status" value="1"/>
</dbReference>
<dbReference type="GO" id="GO:0003677">
    <property type="term" value="F:DNA binding"/>
    <property type="evidence" value="ECO:0007669"/>
    <property type="project" value="InterPro"/>
</dbReference>
<comment type="subcellular location">
    <subcellularLocation>
        <location evidence="1">Nucleus</location>
    </subcellularLocation>
</comment>
<comment type="caution">
    <text evidence="4">The sequence shown here is derived from an EMBL/GenBank/DDBJ whole genome shotgun (WGS) entry which is preliminary data.</text>
</comment>
<dbReference type="VEuPathDB" id="VectorBase:RSAN_047272"/>
<name>A0A9D4PJK3_RHISA</name>
<feature type="compositionally biased region" description="Acidic residues" evidence="2">
    <location>
        <begin position="192"/>
        <end position="202"/>
    </location>
</feature>
<organism evidence="4 5">
    <name type="scientific">Rhipicephalus sanguineus</name>
    <name type="common">Brown dog tick</name>
    <name type="synonym">Ixodes sanguineus</name>
    <dbReference type="NCBI Taxonomy" id="34632"/>
    <lineage>
        <taxon>Eukaryota</taxon>
        <taxon>Metazoa</taxon>
        <taxon>Ecdysozoa</taxon>
        <taxon>Arthropoda</taxon>
        <taxon>Chelicerata</taxon>
        <taxon>Arachnida</taxon>
        <taxon>Acari</taxon>
        <taxon>Parasitiformes</taxon>
        <taxon>Ixodida</taxon>
        <taxon>Ixodoidea</taxon>
        <taxon>Ixodidae</taxon>
        <taxon>Rhipicephalinae</taxon>
        <taxon>Rhipicephalus</taxon>
        <taxon>Rhipicephalus</taxon>
    </lineage>
</organism>
<proteinExistence type="predicted"/>
<dbReference type="GO" id="GO:0005634">
    <property type="term" value="C:nucleus"/>
    <property type="evidence" value="ECO:0007669"/>
    <property type="project" value="UniProtKB-SubCell"/>
</dbReference>
<gene>
    <name evidence="4" type="ORF">HPB52_014355</name>
</gene>